<proteinExistence type="predicted"/>
<comment type="caution">
    <text evidence="2">The sequence shown here is derived from an EMBL/GenBank/DDBJ whole genome shotgun (WGS) entry which is preliminary data.</text>
</comment>
<gene>
    <name evidence="2" type="ORF">OB936_04370</name>
</gene>
<reference evidence="2" key="2">
    <citation type="submission" date="2023-04" db="EMBL/GenBank/DDBJ databases">
        <authorList>
            <person name="Orihara K."/>
        </authorList>
    </citation>
    <scope>NUCLEOTIDE SEQUENCE</scope>
    <source>
        <strain evidence="2">YIT 13057</strain>
    </source>
</reference>
<evidence type="ECO:0000256" key="1">
    <source>
        <dbReference type="SAM" id="MobiDB-lite"/>
    </source>
</evidence>
<evidence type="ECO:0000313" key="3">
    <source>
        <dbReference type="Proteomes" id="UP001157379"/>
    </source>
</evidence>
<sequence length="138" mass="14995">MTAKSSKKPVTMTVTVSQSQPSQQRQPKIKNRHFSNDISLSKKPFNPTRNTPRKQDVAGSNPVSPTKTVRNKGVSVGLKTFSGFRYKQCKHGTTSLTSVLQHAEWSISTASAQPSRFSGHNAAYVPKVTVALHGDTGT</sequence>
<protein>
    <submittedName>
        <fullName evidence="2">Uncharacterized protein</fullName>
    </submittedName>
</protein>
<accession>A0AAJ1P9J2</accession>
<dbReference type="GeneID" id="45583630"/>
<reference evidence="2" key="1">
    <citation type="journal article" date="2023" name="Gut Microbes">
        <title>Characterization of Bifidobacterium kashiwanohense that utilizes both milk- and plant-derived oligosaccharides.</title>
        <authorList>
            <person name="Orihara K."/>
            <person name="Yahagi K."/>
            <person name="Saito Y."/>
            <person name="Watanabe Y."/>
            <person name="Sasai T."/>
            <person name="Hara T."/>
            <person name="Tsukuda N."/>
            <person name="Oki K."/>
            <person name="Fujimoto J."/>
            <person name="Matsuki T."/>
        </authorList>
    </citation>
    <scope>NUCLEOTIDE SEQUENCE</scope>
    <source>
        <strain evidence="2">YIT 13057</strain>
    </source>
</reference>
<dbReference type="RefSeq" id="WP_003835178.1">
    <property type="nucleotide sequence ID" value="NZ_CP026729.1"/>
</dbReference>
<dbReference type="EMBL" id="JAOPMD010000007">
    <property type="protein sequence ID" value="MDH7899448.1"/>
    <property type="molecule type" value="Genomic_DNA"/>
</dbReference>
<dbReference type="Proteomes" id="UP001157379">
    <property type="component" value="Unassembled WGS sequence"/>
</dbReference>
<feature type="compositionally biased region" description="Low complexity" evidence="1">
    <location>
        <begin position="9"/>
        <end position="26"/>
    </location>
</feature>
<dbReference type="AlphaFoldDB" id="A0AAJ1P9J2"/>
<name>A0AAJ1P9J2_9BIFI</name>
<feature type="region of interest" description="Disordered" evidence="1">
    <location>
        <begin position="1"/>
        <end position="71"/>
    </location>
</feature>
<evidence type="ECO:0000313" key="2">
    <source>
        <dbReference type="EMBL" id="MDH7899448.1"/>
    </source>
</evidence>
<organism evidence="2 3">
    <name type="scientific">Bifidobacterium catenulatum subsp. kashiwanohense</name>
    <dbReference type="NCBI Taxonomy" id="630129"/>
    <lineage>
        <taxon>Bacteria</taxon>
        <taxon>Bacillati</taxon>
        <taxon>Actinomycetota</taxon>
        <taxon>Actinomycetes</taxon>
        <taxon>Bifidobacteriales</taxon>
        <taxon>Bifidobacteriaceae</taxon>
        <taxon>Bifidobacterium</taxon>
    </lineage>
</organism>